<dbReference type="EMBL" id="LUTY01002914">
    <property type="protein sequence ID" value="OAD19170.1"/>
    <property type="molecule type" value="Genomic_DNA"/>
</dbReference>
<dbReference type="AlphaFoldDB" id="A0A176RTV0"/>
<comment type="caution">
    <text evidence="1">The sequence shown here is derived from an EMBL/GenBank/DDBJ whole genome shotgun (WGS) entry which is preliminary data.</text>
</comment>
<dbReference type="Proteomes" id="UP000076962">
    <property type="component" value="Unassembled WGS sequence"/>
</dbReference>
<proteinExistence type="predicted"/>
<name>A0A176RTV0_9GAMM</name>
<sequence length="101" mass="11377">MKAIEMNTIISEDRRLNLQLPPNIQVGKHHILVVIDEQPMVPNTHNIQAQPNSIWPSEPPSTNIHAAVVAYATQHAGTKMDLDYELEEASLECLNQDKEIK</sequence>
<accession>A0A176RTV0</accession>
<evidence type="ECO:0000313" key="1">
    <source>
        <dbReference type="EMBL" id="OAD19170.1"/>
    </source>
</evidence>
<organism evidence="1 2">
    <name type="scientific">Candidatus Thiomargarita nelsonii</name>
    <dbReference type="NCBI Taxonomy" id="1003181"/>
    <lineage>
        <taxon>Bacteria</taxon>
        <taxon>Pseudomonadati</taxon>
        <taxon>Pseudomonadota</taxon>
        <taxon>Gammaproteobacteria</taxon>
        <taxon>Thiotrichales</taxon>
        <taxon>Thiotrichaceae</taxon>
        <taxon>Thiomargarita</taxon>
    </lineage>
</organism>
<evidence type="ECO:0000313" key="2">
    <source>
        <dbReference type="Proteomes" id="UP000076962"/>
    </source>
</evidence>
<protein>
    <submittedName>
        <fullName evidence="1">Uncharacterized protein</fullName>
    </submittedName>
</protein>
<gene>
    <name evidence="1" type="ORF">THIOM_005211</name>
</gene>
<keyword evidence="2" id="KW-1185">Reference proteome</keyword>
<reference evidence="1 2" key="1">
    <citation type="submission" date="2016-05" db="EMBL/GenBank/DDBJ databases">
        <title>Single-cell genome of chain-forming Candidatus Thiomargarita nelsonii and comparison to other large sulfur-oxidizing bacteria.</title>
        <authorList>
            <person name="Winkel M."/>
            <person name="Salman V."/>
            <person name="Woyke T."/>
            <person name="Schulz-Vogt H."/>
            <person name="Richter M."/>
            <person name="Flood B."/>
            <person name="Bailey J."/>
            <person name="Amann R."/>
            <person name="Mussmann M."/>
        </authorList>
    </citation>
    <scope>NUCLEOTIDE SEQUENCE [LARGE SCALE GENOMIC DNA]</scope>
    <source>
        <strain evidence="1 2">THI036</strain>
    </source>
</reference>